<dbReference type="EMBL" id="JACHIM010000003">
    <property type="protein sequence ID" value="MBB5073843.1"/>
    <property type="molecule type" value="Genomic_DNA"/>
</dbReference>
<keyword evidence="2" id="KW-1185">Reference proteome</keyword>
<dbReference type="AlphaFoldDB" id="A0A840NV80"/>
<dbReference type="Proteomes" id="UP000561417">
    <property type="component" value="Unassembled WGS sequence"/>
</dbReference>
<comment type="caution">
    <text evidence="1">The sequence shown here is derived from an EMBL/GenBank/DDBJ whole genome shotgun (WGS) entry which is preliminary data.</text>
</comment>
<evidence type="ECO:0000313" key="2">
    <source>
        <dbReference type="Proteomes" id="UP000561417"/>
    </source>
</evidence>
<evidence type="ECO:0000313" key="1">
    <source>
        <dbReference type="EMBL" id="MBB5073843.1"/>
    </source>
</evidence>
<name>A0A840NV80_9HYPH</name>
<reference evidence="1 2" key="1">
    <citation type="submission" date="2020-08" db="EMBL/GenBank/DDBJ databases">
        <title>Genomic Encyclopedia of Type Strains, Phase IV (KMG-IV): sequencing the most valuable type-strain genomes for metagenomic binning, comparative biology and taxonomic classification.</title>
        <authorList>
            <person name="Goeker M."/>
        </authorList>
    </citation>
    <scope>NUCLEOTIDE SEQUENCE [LARGE SCALE GENOMIC DNA]</scope>
    <source>
        <strain evidence="1 2">DSM 28538</strain>
    </source>
</reference>
<sequence>MINGFQEVCALKISELWTLYSVIQMLLIENVCRLSLHIEQTRYMRHLAHQVANKIALTDNKTKLHTAFTQYEPFTVYPTFSVTLF</sequence>
<organism evidence="1 2">
    <name type="scientific">Bartonella callosciuri</name>
    <dbReference type="NCBI Taxonomy" id="686223"/>
    <lineage>
        <taxon>Bacteria</taxon>
        <taxon>Pseudomonadati</taxon>
        <taxon>Pseudomonadota</taxon>
        <taxon>Alphaproteobacteria</taxon>
        <taxon>Hyphomicrobiales</taxon>
        <taxon>Bartonellaceae</taxon>
        <taxon>Bartonella</taxon>
    </lineage>
</organism>
<protein>
    <submittedName>
        <fullName evidence="1">Uncharacterized protein</fullName>
    </submittedName>
</protein>
<accession>A0A840NV80</accession>
<proteinExistence type="predicted"/>
<gene>
    <name evidence="1" type="ORF">HNQ69_000969</name>
</gene>